<feature type="transmembrane region" description="Helical" evidence="7">
    <location>
        <begin position="5"/>
        <end position="25"/>
    </location>
</feature>
<dbReference type="GO" id="GO:0005886">
    <property type="term" value="C:plasma membrane"/>
    <property type="evidence" value="ECO:0007669"/>
    <property type="project" value="TreeGrafter"/>
</dbReference>
<gene>
    <name evidence="8" type="ORF">rosag_41100</name>
</gene>
<protein>
    <submittedName>
        <fullName evidence="8">Sodium:proline symporter</fullName>
    </submittedName>
</protein>
<feature type="transmembrane region" description="Helical" evidence="7">
    <location>
        <begin position="186"/>
        <end position="204"/>
    </location>
</feature>
<evidence type="ECO:0000256" key="6">
    <source>
        <dbReference type="RuleBase" id="RU362091"/>
    </source>
</evidence>
<evidence type="ECO:0000256" key="3">
    <source>
        <dbReference type="ARBA" id="ARBA00022692"/>
    </source>
</evidence>
<comment type="subcellular location">
    <subcellularLocation>
        <location evidence="1">Membrane</location>
        <topology evidence="1">Multi-pass membrane protein</topology>
    </subcellularLocation>
</comment>
<evidence type="ECO:0000313" key="8">
    <source>
        <dbReference type="EMBL" id="GLC27597.1"/>
    </source>
</evidence>
<keyword evidence="5 7" id="KW-0472">Membrane</keyword>
<evidence type="ECO:0000256" key="1">
    <source>
        <dbReference type="ARBA" id="ARBA00004141"/>
    </source>
</evidence>
<keyword evidence="3 7" id="KW-0812">Transmembrane</keyword>
<dbReference type="Pfam" id="PF00474">
    <property type="entry name" value="SSF"/>
    <property type="match status" value="1"/>
</dbReference>
<dbReference type="PANTHER" id="PTHR11819:SF77">
    <property type="entry name" value="SODIUM_GLUCOSE COTRANSPORT PROTEIN"/>
    <property type="match status" value="1"/>
</dbReference>
<reference evidence="8" key="1">
    <citation type="submission" date="2022-08" db="EMBL/GenBank/DDBJ databases">
        <title>Draft genome sequencing of Roseisolibacter agri AW1220.</title>
        <authorList>
            <person name="Tobiishi Y."/>
            <person name="Tonouchi A."/>
        </authorList>
    </citation>
    <scope>NUCLEOTIDE SEQUENCE</scope>
    <source>
        <strain evidence="8">AW1220</strain>
    </source>
</reference>
<feature type="transmembrane region" description="Helical" evidence="7">
    <location>
        <begin position="45"/>
        <end position="71"/>
    </location>
</feature>
<dbReference type="AlphaFoldDB" id="A0AA37V486"/>
<feature type="transmembrane region" description="Helical" evidence="7">
    <location>
        <begin position="242"/>
        <end position="261"/>
    </location>
</feature>
<dbReference type="Proteomes" id="UP001161325">
    <property type="component" value="Unassembled WGS sequence"/>
</dbReference>
<dbReference type="RefSeq" id="WP_284352033.1">
    <property type="nucleotide sequence ID" value="NZ_BRXS01000006.1"/>
</dbReference>
<dbReference type="GO" id="GO:0005412">
    <property type="term" value="F:D-glucose:sodium symporter activity"/>
    <property type="evidence" value="ECO:0007669"/>
    <property type="project" value="TreeGrafter"/>
</dbReference>
<evidence type="ECO:0000256" key="5">
    <source>
        <dbReference type="ARBA" id="ARBA00023136"/>
    </source>
</evidence>
<dbReference type="PANTHER" id="PTHR11819">
    <property type="entry name" value="SOLUTE CARRIER FAMILY 5"/>
    <property type="match status" value="1"/>
</dbReference>
<dbReference type="PROSITE" id="PS50283">
    <property type="entry name" value="NA_SOLUT_SYMP_3"/>
    <property type="match status" value="1"/>
</dbReference>
<feature type="transmembrane region" description="Helical" evidence="7">
    <location>
        <begin position="159"/>
        <end position="180"/>
    </location>
</feature>
<sequence length="610" mass="66081">MTLSVIDWLIVLGYFALSTVIGLIFTKRGGESLDEYFLSGRQVPWWLAGAAMVATTFAADTPLVVTGLVASKGVAGNWLWWNMVMSGMLTVFFFARLWRRANVMTDVEFAEIRYGGRPAAFLRGFRALYLGVAINLIIMGWVTRAMIKILTISLGISPLLAVGLCFFITVAYSVAAGLWAVLWTDLVQFVIKMSAVIVLAIYAVQKVGGMAALKAGVAQHFGSEAAALSVLPVKLGPGGLEAYSWMPLLALGVFLSMQWWAAYYPGAEPGGGGYVAQRIFSAKTERDGVLATLLFQVAHYALRPWPWIITGLATVLLYPGGRLPNGTVDAEGAYVQAFVDLLPTPWRGFMLAGFAAAYMSTIGTHLNWGASYLVNDFYKRFMRTDASDKHYVGVGRVATVLLFLASIVVTYFLSSVEQAWKFLLALGAGTGLVLILRWYWWRINAWSEISSMIASFVISLIALNVVPGWLAPAGSPNADAWVMIITVLASTLVWIPVTFLTRPESRQTLEAFYRRVRPGGPGWAAVSVPAGYGREPIPGGALAWTNWIAGIIAVYATLFGIGKLIFGDLALGLGMLGLAVLAFAWIARSFRTDDTQPAPAPAVTEAYAGD</sequence>
<evidence type="ECO:0000256" key="4">
    <source>
        <dbReference type="ARBA" id="ARBA00022989"/>
    </source>
</evidence>
<name>A0AA37V486_9BACT</name>
<dbReference type="Gene3D" id="1.20.1730.10">
    <property type="entry name" value="Sodium/glucose cotransporter"/>
    <property type="match status" value="1"/>
</dbReference>
<feature type="transmembrane region" description="Helical" evidence="7">
    <location>
        <begin position="127"/>
        <end position="147"/>
    </location>
</feature>
<dbReference type="CDD" id="cd11477">
    <property type="entry name" value="SLC5sbd_u1"/>
    <property type="match status" value="1"/>
</dbReference>
<evidence type="ECO:0000313" key="9">
    <source>
        <dbReference type="Proteomes" id="UP001161325"/>
    </source>
</evidence>
<keyword evidence="4 7" id="KW-1133">Transmembrane helix</keyword>
<feature type="transmembrane region" description="Helical" evidence="7">
    <location>
        <begin position="480"/>
        <end position="500"/>
    </location>
</feature>
<evidence type="ECO:0000256" key="2">
    <source>
        <dbReference type="ARBA" id="ARBA00006434"/>
    </source>
</evidence>
<feature type="transmembrane region" description="Helical" evidence="7">
    <location>
        <begin position="391"/>
        <end position="413"/>
    </location>
</feature>
<keyword evidence="9" id="KW-1185">Reference proteome</keyword>
<proteinExistence type="inferred from homology"/>
<comment type="caution">
    <text evidence="8">The sequence shown here is derived from an EMBL/GenBank/DDBJ whole genome shotgun (WGS) entry which is preliminary data.</text>
</comment>
<feature type="transmembrane region" description="Helical" evidence="7">
    <location>
        <begin position="349"/>
        <end position="370"/>
    </location>
</feature>
<comment type="similarity">
    <text evidence="2 6">Belongs to the sodium:solute symporter (SSF) (TC 2.A.21) family.</text>
</comment>
<accession>A0AA37V486</accession>
<evidence type="ECO:0000256" key="7">
    <source>
        <dbReference type="SAM" id="Phobius"/>
    </source>
</evidence>
<feature type="transmembrane region" description="Helical" evidence="7">
    <location>
        <begin position="78"/>
        <end position="98"/>
    </location>
</feature>
<feature type="transmembrane region" description="Helical" evidence="7">
    <location>
        <begin position="564"/>
        <end position="587"/>
    </location>
</feature>
<organism evidence="8 9">
    <name type="scientific">Roseisolibacter agri</name>
    <dbReference type="NCBI Taxonomy" id="2014610"/>
    <lineage>
        <taxon>Bacteria</taxon>
        <taxon>Pseudomonadati</taxon>
        <taxon>Gemmatimonadota</taxon>
        <taxon>Gemmatimonadia</taxon>
        <taxon>Gemmatimonadales</taxon>
        <taxon>Gemmatimonadaceae</taxon>
        <taxon>Roseisolibacter</taxon>
    </lineage>
</organism>
<feature type="transmembrane region" description="Helical" evidence="7">
    <location>
        <begin position="541"/>
        <end position="558"/>
    </location>
</feature>
<feature type="transmembrane region" description="Helical" evidence="7">
    <location>
        <begin position="419"/>
        <end position="440"/>
    </location>
</feature>
<dbReference type="EMBL" id="BRXS01000006">
    <property type="protein sequence ID" value="GLC27597.1"/>
    <property type="molecule type" value="Genomic_DNA"/>
</dbReference>
<feature type="transmembrane region" description="Helical" evidence="7">
    <location>
        <begin position="452"/>
        <end position="474"/>
    </location>
</feature>
<dbReference type="InterPro" id="IPR001734">
    <property type="entry name" value="Na/solute_symporter"/>
</dbReference>
<dbReference type="InterPro" id="IPR038377">
    <property type="entry name" value="Na/Glc_symporter_sf"/>
</dbReference>